<comment type="subcellular location">
    <subcellularLocation>
        <location evidence="1">Cell membrane</location>
    </subcellularLocation>
</comment>
<reference evidence="11" key="1">
    <citation type="submission" date="2023-07" db="EMBL/GenBank/DDBJ databases">
        <title>30 novel species of actinomycetes from the DSMZ collection.</title>
        <authorList>
            <person name="Nouioui I."/>
        </authorList>
    </citation>
    <scope>NUCLEOTIDE SEQUENCE [LARGE SCALE GENOMIC DNA]</scope>
    <source>
        <strain evidence="11">DSM 41886</strain>
    </source>
</reference>
<evidence type="ECO:0000256" key="2">
    <source>
        <dbReference type="ARBA" id="ARBA00022475"/>
    </source>
</evidence>
<evidence type="ECO:0000259" key="9">
    <source>
        <dbReference type="Pfam" id="PF18967"/>
    </source>
</evidence>
<feature type="domain" description="Pycsar effector protein" evidence="9">
    <location>
        <begin position="14"/>
        <end position="152"/>
    </location>
</feature>
<evidence type="ECO:0000256" key="6">
    <source>
        <dbReference type="ARBA" id="ARBA00023118"/>
    </source>
</evidence>
<evidence type="ECO:0000256" key="8">
    <source>
        <dbReference type="SAM" id="Phobius"/>
    </source>
</evidence>
<feature type="transmembrane region" description="Helical" evidence="8">
    <location>
        <begin position="136"/>
        <end position="155"/>
    </location>
</feature>
<dbReference type="EMBL" id="JAVREV010000016">
    <property type="protein sequence ID" value="MDT0445957.1"/>
    <property type="molecule type" value="Genomic_DNA"/>
</dbReference>
<keyword evidence="5 8" id="KW-1133">Transmembrane helix</keyword>
<evidence type="ECO:0000256" key="1">
    <source>
        <dbReference type="ARBA" id="ARBA00004236"/>
    </source>
</evidence>
<keyword evidence="4" id="KW-0547">Nucleotide-binding</keyword>
<feature type="transmembrane region" description="Helical" evidence="8">
    <location>
        <begin position="59"/>
        <end position="80"/>
    </location>
</feature>
<keyword evidence="2" id="KW-1003">Cell membrane</keyword>
<evidence type="ECO:0000313" key="11">
    <source>
        <dbReference type="Proteomes" id="UP001183615"/>
    </source>
</evidence>
<sequence>MSSEPTRDVSAALDGAFAEVGAQIARTDSKASILLAFCGAVLAGVLAGGKALLVFWPAAVAGGLGAALLAVGAGVLLSVVRPRLKPVARGSLLHWASLTPQELRESMAADHRHEAVAVLARLAVTKHQRLQRAVDLIRAAGALLALAAVLAIGGAL</sequence>
<feature type="transmembrane region" description="Helical" evidence="8">
    <location>
        <begin position="33"/>
        <end position="53"/>
    </location>
</feature>
<dbReference type="Pfam" id="PF18967">
    <property type="entry name" value="PycTM"/>
    <property type="match status" value="1"/>
</dbReference>
<keyword evidence="6" id="KW-0051">Antiviral defense</keyword>
<evidence type="ECO:0000256" key="5">
    <source>
        <dbReference type="ARBA" id="ARBA00022989"/>
    </source>
</evidence>
<accession>A0ABU2SAM0</accession>
<evidence type="ECO:0000313" key="10">
    <source>
        <dbReference type="EMBL" id="MDT0445957.1"/>
    </source>
</evidence>
<evidence type="ECO:0000256" key="3">
    <source>
        <dbReference type="ARBA" id="ARBA00022692"/>
    </source>
</evidence>
<proteinExistence type="predicted"/>
<comment type="caution">
    <text evidence="10">The sequence shown here is derived from an EMBL/GenBank/DDBJ whole genome shotgun (WGS) entry which is preliminary data.</text>
</comment>
<evidence type="ECO:0000256" key="4">
    <source>
        <dbReference type="ARBA" id="ARBA00022741"/>
    </source>
</evidence>
<organism evidence="10 11">
    <name type="scientific">Streptomyces johnsoniae</name>
    <dbReference type="NCBI Taxonomy" id="3075532"/>
    <lineage>
        <taxon>Bacteria</taxon>
        <taxon>Bacillati</taxon>
        <taxon>Actinomycetota</taxon>
        <taxon>Actinomycetes</taxon>
        <taxon>Kitasatosporales</taxon>
        <taxon>Streptomycetaceae</taxon>
        <taxon>Streptomyces</taxon>
    </lineage>
</organism>
<dbReference type="Proteomes" id="UP001183615">
    <property type="component" value="Unassembled WGS sequence"/>
</dbReference>
<keyword evidence="7 8" id="KW-0472">Membrane</keyword>
<evidence type="ECO:0000256" key="7">
    <source>
        <dbReference type="ARBA" id="ARBA00023136"/>
    </source>
</evidence>
<gene>
    <name evidence="10" type="ORF">RM779_25675</name>
</gene>
<dbReference type="InterPro" id="IPR043760">
    <property type="entry name" value="PycTM_dom"/>
</dbReference>
<protein>
    <submittedName>
        <fullName evidence="10">DUF5706 domain-containing protein</fullName>
    </submittedName>
</protein>
<keyword evidence="3 8" id="KW-0812">Transmembrane</keyword>
<dbReference type="RefSeq" id="WP_311620132.1">
    <property type="nucleotide sequence ID" value="NZ_JAVREV010000016.1"/>
</dbReference>
<keyword evidence="11" id="KW-1185">Reference proteome</keyword>
<name>A0ABU2SAM0_9ACTN</name>